<accession>A0ABZ0YWL5</accession>
<evidence type="ECO:0000313" key="3">
    <source>
        <dbReference type="EMBL" id="WQH15607.1"/>
    </source>
</evidence>
<dbReference type="PROSITE" id="PS51208">
    <property type="entry name" value="AUTOTRANSPORTER"/>
    <property type="match status" value="1"/>
</dbReference>
<name>A0ABZ0YWL5_9GAMM</name>
<feature type="signal peptide" evidence="1">
    <location>
        <begin position="1"/>
        <end position="24"/>
    </location>
</feature>
<organism evidence="3 4">
    <name type="scientific">Guyparkeria halophila</name>
    <dbReference type="NCBI Taxonomy" id="47960"/>
    <lineage>
        <taxon>Bacteria</taxon>
        <taxon>Pseudomonadati</taxon>
        <taxon>Pseudomonadota</taxon>
        <taxon>Gammaproteobacteria</taxon>
        <taxon>Chromatiales</taxon>
        <taxon>Thioalkalibacteraceae</taxon>
        <taxon>Guyparkeria</taxon>
    </lineage>
</organism>
<dbReference type="RefSeq" id="WP_322520634.1">
    <property type="nucleotide sequence ID" value="NZ_CP140153.1"/>
</dbReference>
<dbReference type="NCBIfam" id="NF033657">
    <property type="entry name" value="choice_anch_F"/>
    <property type="match status" value="1"/>
</dbReference>
<evidence type="ECO:0000256" key="1">
    <source>
        <dbReference type="SAM" id="SignalP"/>
    </source>
</evidence>
<proteinExistence type="predicted"/>
<protein>
    <submittedName>
        <fullName evidence="3">Choice-of-anchor F family protein</fullName>
    </submittedName>
</protein>
<dbReference type="InterPro" id="IPR005546">
    <property type="entry name" value="Autotransporte_beta"/>
</dbReference>
<feature type="domain" description="Autotransporter" evidence="2">
    <location>
        <begin position="460"/>
        <end position="744"/>
    </location>
</feature>
<sequence>MKNVSRFRRTFLSAFVAMSCSAIAVQLQAGEVLDLDYTTGDGFVFYDEADGLFEPGLKIITGQENNDEANGTTPSEALNCILSNRLGVTCGGEPRSSKRVKNHLTGMGAFDTVYTTAPTGGTTEYFNFGKITNDTGARLTGFKVIVGTGTGSDFVAADNSSLAGLLNMDDIDGDNQDPRAQVPCGLFGNNCANTGQVGYFDTNGSNDGFAFVLDGTDTLVASTLGGDYLTIVGDGLLSSNQVPDGLFLDDGDPNTEDELLYWYTGTEWRDGDNNTVDQATIDAAKAQSNTYVSEIEDMANVNLNYSFDIADINGFTVRFVPVFSPIVTVAASQYQFGVAAGLDSSEIAFLDADPEYATIISDVLALPTTAEQQQALERIGTSYLRNFGTQSFLIGRDQFDQVLSHLARARMGMTSTASGQMNARATSVEDISAIRLASADSSPQALAGLMAGTGSDGSMAITDRFSLFFGGSISQGEMDSTSNGAGADYDGYSLTGGADYRLFENTRLGAAIGYGENDASVVDGRGDLTVDGTTAMLYGSYGEETGVFVDAVAGYSWLDYDNDRYIVFGDYNRMAESGTDGTQKSFTLGGGYNVELGRLIVGPSARFEYHNLDVDGYEETGAGVLSMSVEDMEFKSRTMWFGGQVAMPMELDNGGSIRPHASLHLVKELENSGNSVQTNFTGGTLPFSTPLDGRDDEYFRAGLGLDANFTSFGQPMTVSLSYDGTLDNDDYDEHRGSVSVSMYF</sequence>
<dbReference type="InterPro" id="IPR036709">
    <property type="entry name" value="Autotransporte_beta_dom_sf"/>
</dbReference>
<dbReference type="Proteomes" id="UP001327459">
    <property type="component" value="Chromosome"/>
</dbReference>
<dbReference type="PROSITE" id="PS51257">
    <property type="entry name" value="PROKAR_LIPOPROTEIN"/>
    <property type="match status" value="1"/>
</dbReference>
<dbReference type="NCBIfam" id="TIGR01414">
    <property type="entry name" value="autotrans_barl"/>
    <property type="match status" value="1"/>
</dbReference>
<dbReference type="EMBL" id="CP140153">
    <property type="protein sequence ID" value="WQH15607.1"/>
    <property type="molecule type" value="Genomic_DNA"/>
</dbReference>
<reference evidence="3 4" key="1">
    <citation type="submission" date="2023-11" db="EMBL/GenBank/DDBJ databases">
        <title>MicrobeMod: A computational toolkit for identifying prokaryotic methylation and restriction-modification with nanopore sequencing.</title>
        <authorList>
            <person name="Crits-Christoph A."/>
            <person name="Kang S.C."/>
            <person name="Lee H."/>
            <person name="Ostrov N."/>
        </authorList>
    </citation>
    <scope>NUCLEOTIDE SEQUENCE [LARGE SCALE GENOMIC DNA]</scope>
    <source>
        <strain evidence="3 4">ATCC 49870</strain>
    </source>
</reference>
<dbReference type="Pfam" id="PF03797">
    <property type="entry name" value="Autotransporter"/>
    <property type="match status" value="1"/>
</dbReference>
<dbReference type="SMART" id="SM00869">
    <property type="entry name" value="Autotransporter"/>
    <property type="match status" value="1"/>
</dbReference>
<dbReference type="SUPFAM" id="SSF103515">
    <property type="entry name" value="Autotransporter"/>
    <property type="match status" value="1"/>
</dbReference>
<dbReference type="Gene3D" id="2.40.128.130">
    <property type="entry name" value="Autotransporter beta-domain"/>
    <property type="match status" value="1"/>
</dbReference>
<evidence type="ECO:0000259" key="2">
    <source>
        <dbReference type="PROSITE" id="PS51208"/>
    </source>
</evidence>
<gene>
    <name evidence="3" type="ORF">SR882_07500</name>
</gene>
<feature type="chain" id="PRO_5046920903" evidence="1">
    <location>
        <begin position="25"/>
        <end position="744"/>
    </location>
</feature>
<evidence type="ECO:0000313" key="4">
    <source>
        <dbReference type="Proteomes" id="UP001327459"/>
    </source>
</evidence>
<dbReference type="InterPro" id="IPR006315">
    <property type="entry name" value="OM_autotransptr_brl_dom"/>
</dbReference>
<keyword evidence="4" id="KW-1185">Reference proteome</keyword>
<keyword evidence="1" id="KW-0732">Signal</keyword>